<organism evidence="3 4">
    <name type="scientific">Alteromonas salexigens</name>
    <dbReference type="NCBI Taxonomy" id="2982530"/>
    <lineage>
        <taxon>Bacteria</taxon>
        <taxon>Pseudomonadati</taxon>
        <taxon>Pseudomonadota</taxon>
        <taxon>Gammaproteobacteria</taxon>
        <taxon>Alteromonadales</taxon>
        <taxon>Alteromonadaceae</taxon>
        <taxon>Alteromonas/Salinimonas group</taxon>
        <taxon>Alteromonas</taxon>
    </lineage>
</organism>
<proteinExistence type="predicted"/>
<dbReference type="Gene3D" id="3.90.230.10">
    <property type="entry name" value="Creatinase/methionine aminopeptidase superfamily"/>
    <property type="match status" value="1"/>
</dbReference>
<dbReference type="InterPro" id="IPR036005">
    <property type="entry name" value="Creatinase/aminopeptidase-like"/>
</dbReference>
<reference evidence="4" key="1">
    <citation type="submission" date="2023-07" db="EMBL/GenBank/DDBJ databases">
        <title>Study on multiphase classification of strain Alteromonas salexigens isolated from the Yellow Sea.</title>
        <authorList>
            <person name="Sun L."/>
        </authorList>
    </citation>
    <scope>NUCLEOTIDE SEQUENCE [LARGE SCALE GENOMIC DNA]</scope>
    <source>
        <strain evidence="4">ASW11-19</strain>
    </source>
</reference>
<dbReference type="InterPro" id="IPR000994">
    <property type="entry name" value="Pept_M24"/>
</dbReference>
<feature type="signal peptide" evidence="1">
    <location>
        <begin position="1"/>
        <end position="19"/>
    </location>
</feature>
<dbReference type="Proteomes" id="UP001209257">
    <property type="component" value="Unassembled WGS sequence"/>
</dbReference>
<evidence type="ECO:0000313" key="3">
    <source>
        <dbReference type="EMBL" id="MCU7554345.1"/>
    </source>
</evidence>
<sequence>MKILLSLVMLVWWASAVGAQPADGDELLPLRERAKVIDAFTRARAAQVLPDLMAREHIDMWVLIAREYNEDPVLETMLPATWMSARRRTILVIYAPPEGQPLEFYAVARYKVGTLFQPAWDTRNTPDQYQALAALIRARQPARIGINQSDHFGLADGIAATELAALREALPEGYQNRLVSAEKLTVGWLETRLPQELPYYKQLTRIGHDMIATAFSDAVITPGVTSTEDVEWWLREETQKRHLDNWFHPSVSLQRQATGAGKDFSHKDAAQIIRRGDLLHVDFGVRYLGLHSDQQQHAYVLKDNEQSAPLALTKALATGNKLQDILTDAFRAGRRGNDILAHARQTAIAQGITPTIYSHPIGLHGHGAGTTIGMWDAQQGVAGSGEYTMRPNTLYAIELNAKVDLASWDQPVRIMLEEQAFFDGDKVSYLDGRQTRLHLISSRD</sequence>
<keyword evidence="1" id="KW-0732">Signal</keyword>
<evidence type="ECO:0000313" key="4">
    <source>
        <dbReference type="Proteomes" id="UP001209257"/>
    </source>
</evidence>
<dbReference type="SUPFAM" id="SSF55920">
    <property type="entry name" value="Creatinase/aminopeptidase"/>
    <property type="match status" value="1"/>
</dbReference>
<feature type="domain" description="Peptidase M24" evidence="2">
    <location>
        <begin position="206"/>
        <end position="400"/>
    </location>
</feature>
<keyword evidence="3" id="KW-0031">Aminopeptidase</keyword>
<dbReference type="RefSeq" id="WP_262993021.1">
    <property type="nucleotide sequence ID" value="NZ_JAOTJC010000006.1"/>
</dbReference>
<evidence type="ECO:0000259" key="2">
    <source>
        <dbReference type="Pfam" id="PF00557"/>
    </source>
</evidence>
<keyword evidence="3" id="KW-0378">Hydrolase</keyword>
<dbReference type="Pfam" id="PF00557">
    <property type="entry name" value="Peptidase_M24"/>
    <property type="match status" value="1"/>
</dbReference>
<protein>
    <submittedName>
        <fullName evidence="3">Aminopeptidase P family protein</fullName>
    </submittedName>
</protein>
<dbReference type="GO" id="GO:0004177">
    <property type="term" value="F:aminopeptidase activity"/>
    <property type="evidence" value="ECO:0007669"/>
    <property type="project" value="UniProtKB-KW"/>
</dbReference>
<name>A0ABT2VLZ8_9ALTE</name>
<comment type="caution">
    <text evidence="3">The sequence shown here is derived from an EMBL/GenBank/DDBJ whole genome shotgun (WGS) entry which is preliminary data.</text>
</comment>
<dbReference type="CDD" id="cd01066">
    <property type="entry name" value="APP_MetAP"/>
    <property type="match status" value="1"/>
</dbReference>
<feature type="chain" id="PRO_5045484977" evidence="1">
    <location>
        <begin position="20"/>
        <end position="444"/>
    </location>
</feature>
<gene>
    <name evidence="3" type="ORF">OCL06_07020</name>
</gene>
<accession>A0ABT2VLZ8</accession>
<keyword evidence="3" id="KW-0645">Protease</keyword>
<dbReference type="EMBL" id="JAOTJC010000006">
    <property type="protein sequence ID" value="MCU7554345.1"/>
    <property type="molecule type" value="Genomic_DNA"/>
</dbReference>
<keyword evidence="4" id="KW-1185">Reference proteome</keyword>
<evidence type="ECO:0000256" key="1">
    <source>
        <dbReference type="SAM" id="SignalP"/>
    </source>
</evidence>